<name>A0A8J2K6Q1_9HEXA</name>
<protein>
    <submittedName>
        <fullName evidence="2">Uncharacterized protein</fullName>
    </submittedName>
</protein>
<dbReference type="OrthoDB" id="539810at2759"/>
<accession>A0A8J2K6Q1</accession>
<gene>
    <name evidence="2" type="ORF">AFUS01_LOCUS22267</name>
</gene>
<evidence type="ECO:0000313" key="2">
    <source>
        <dbReference type="EMBL" id="CAG7733845.1"/>
    </source>
</evidence>
<organism evidence="2 3">
    <name type="scientific">Allacma fusca</name>
    <dbReference type="NCBI Taxonomy" id="39272"/>
    <lineage>
        <taxon>Eukaryota</taxon>
        <taxon>Metazoa</taxon>
        <taxon>Ecdysozoa</taxon>
        <taxon>Arthropoda</taxon>
        <taxon>Hexapoda</taxon>
        <taxon>Collembola</taxon>
        <taxon>Symphypleona</taxon>
        <taxon>Sminthuridae</taxon>
        <taxon>Allacma</taxon>
    </lineage>
</organism>
<keyword evidence="3" id="KW-1185">Reference proteome</keyword>
<feature type="region of interest" description="Disordered" evidence="1">
    <location>
        <begin position="1"/>
        <end position="24"/>
    </location>
</feature>
<reference evidence="2" key="1">
    <citation type="submission" date="2021-06" db="EMBL/GenBank/DDBJ databases">
        <authorList>
            <person name="Hodson N. C."/>
            <person name="Mongue J. A."/>
            <person name="Jaron S. K."/>
        </authorList>
    </citation>
    <scope>NUCLEOTIDE SEQUENCE</scope>
</reference>
<comment type="caution">
    <text evidence="2">The sequence shown here is derived from an EMBL/GenBank/DDBJ whole genome shotgun (WGS) entry which is preliminary data.</text>
</comment>
<evidence type="ECO:0000313" key="3">
    <source>
        <dbReference type="Proteomes" id="UP000708208"/>
    </source>
</evidence>
<dbReference type="EMBL" id="CAJVCH010257546">
    <property type="protein sequence ID" value="CAG7733845.1"/>
    <property type="molecule type" value="Genomic_DNA"/>
</dbReference>
<dbReference type="AlphaFoldDB" id="A0A8J2K6Q1"/>
<evidence type="ECO:0000256" key="1">
    <source>
        <dbReference type="SAM" id="MobiDB-lite"/>
    </source>
</evidence>
<proteinExistence type="predicted"/>
<feature type="compositionally biased region" description="Polar residues" evidence="1">
    <location>
        <begin position="7"/>
        <end position="16"/>
    </location>
</feature>
<dbReference type="Proteomes" id="UP000708208">
    <property type="component" value="Unassembled WGS sequence"/>
</dbReference>
<sequence length="187" mass="21155">MLKSTKNDSTITSNPVQHPKENSNVADLMNNDVLVNRKTIFGSEHAPNRTTKLKTLEVLECQRTCENSIPNYNEVPQTENEILNPDHPDGIITNHDVAGAPEHQGNYKEQNQNNEDILKRLNSISNPEHPTTITTEQSTSGALECQKNYEETRQIYDEVLNFENEISGSDHPEMLDFFPKCCSCDII</sequence>